<keyword evidence="2" id="KW-1185">Reference proteome</keyword>
<gene>
    <name evidence="1" type="ORF">CVM52_06155</name>
</gene>
<organism evidence="1 2">
    <name type="scientific">Pseudooceanicola lipolyticus</name>
    <dbReference type="NCBI Taxonomy" id="2029104"/>
    <lineage>
        <taxon>Bacteria</taxon>
        <taxon>Pseudomonadati</taxon>
        <taxon>Pseudomonadota</taxon>
        <taxon>Alphaproteobacteria</taxon>
        <taxon>Rhodobacterales</taxon>
        <taxon>Paracoccaceae</taxon>
        <taxon>Pseudooceanicola</taxon>
    </lineage>
</organism>
<dbReference type="EMBL" id="PGTB01000012">
    <property type="protein sequence ID" value="PJE37575.1"/>
    <property type="molecule type" value="Genomic_DNA"/>
</dbReference>
<dbReference type="InterPro" id="IPR036713">
    <property type="entry name" value="TmoB-like_sf"/>
</dbReference>
<proteinExistence type="predicted"/>
<name>A0A2M8J473_9RHOB</name>
<dbReference type="OrthoDB" id="3478662at2"/>
<dbReference type="AlphaFoldDB" id="A0A2M8J473"/>
<evidence type="ECO:0000313" key="1">
    <source>
        <dbReference type="EMBL" id="PJE37575.1"/>
    </source>
</evidence>
<reference evidence="1 2" key="1">
    <citation type="journal article" date="2018" name="Int. J. Syst. Evol. Microbiol.">
        <title>Pseudooceanicola lipolyticus sp. nov., a marine alphaproteobacterium, reclassification of Oceanicola flagellatus as Pseudooceanicola flagellatus comb. nov. and emended description of the genus Pseudooceanicola.</title>
        <authorList>
            <person name="Huang M.-M."/>
            <person name="Guo L.-L."/>
            <person name="Wu Y.-H."/>
            <person name="Lai Q.-L."/>
            <person name="Shao Z.-Z."/>
            <person name="Wang C.-S."/>
            <person name="Wu M."/>
            <person name="Xu X.-W."/>
        </authorList>
    </citation>
    <scope>NUCLEOTIDE SEQUENCE [LARGE SCALE GENOMIC DNA]</scope>
    <source>
        <strain evidence="1 2">157</strain>
    </source>
</reference>
<keyword evidence="1" id="KW-0560">Oxidoreductase</keyword>
<accession>A0A2M8J473</accession>
<dbReference type="InterPro" id="IPR009355">
    <property type="entry name" value="Toluene_mOase_B"/>
</dbReference>
<dbReference type="SUPFAM" id="SSF110814">
    <property type="entry name" value="TmoB-like"/>
    <property type="match status" value="1"/>
</dbReference>
<dbReference type="Pfam" id="PF06234">
    <property type="entry name" value="TmoB"/>
    <property type="match status" value="1"/>
</dbReference>
<evidence type="ECO:0000313" key="2">
    <source>
        <dbReference type="Proteomes" id="UP000231553"/>
    </source>
</evidence>
<keyword evidence="1" id="KW-0503">Monooxygenase</keyword>
<dbReference type="Gene3D" id="3.10.20.270">
    <property type="entry name" value="TmoB-like"/>
    <property type="match status" value="1"/>
</dbReference>
<comment type="caution">
    <text evidence="1">The sequence shown here is derived from an EMBL/GenBank/DDBJ whole genome shotgun (WGS) entry which is preliminary data.</text>
</comment>
<sequence>MAMIPLMAAFRGDFLTQLVPVDDGDDMAAVAAKVAHHAVGLRVKERDAPIAVWFNDKQLPADMSFAESGIGVMDYIEAGYVE</sequence>
<protein>
    <submittedName>
        <fullName evidence="1">Toluene monooxygenase</fullName>
    </submittedName>
</protein>
<dbReference type="RefSeq" id="WP_100161630.1">
    <property type="nucleotide sequence ID" value="NZ_PGTB01000012.1"/>
</dbReference>
<dbReference type="Proteomes" id="UP000231553">
    <property type="component" value="Unassembled WGS sequence"/>
</dbReference>
<dbReference type="GO" id="GO:0004497">
    <property type="term" value="F:monooxygenase activity"/>
    <property type="evidence" value="ECO:0007669"/>
    <property type="project" value="UniProtKB-KW"/>
</dbReference>